<dbReference type="Proteomes" id="UP001211907">
    <property type="component" value="Unassembled WGS sequence"/>
</dbReference>
<dbReference type="GO" id="GO:0016020">
    <property type="term" value="C:membrane"/>
    <property type="evidence" value="ECO:0007669"/>
    <property type="project" value="UniProtKB-SubCell"/>
</dbReference>
<reference evidence="7" key="1">
    <citation type="submission" date="2020-05" db="EMBL/GenBank/DDBJ databases">
        <title>Phylogenomic resolution of chytrid fungi.</title>
        <authorList>
            <person name="Stajich J.E."/>
            <person name="Amses K."/>
            <person name="Simmons R."/>
            <person name="Seto K."/>
            <person name="Myers J."/>
            <person name="Bonds A."/>
            <person name="Quandt C.A."/>
            <person name="Barry K."/>
            <person name="Liu P."/>
            <person name="Grigoriev I."/>
            <person name="Longcore J.E."/>
            <person name="James T.Y."/>
        </authorList>
    </citation>
    <scope>NUCLEOTIDE SEQUENCE</scope>
    <source>
        <strain evidence="7">JEL0513</strain>
    </source>
</reference>
<keyword evidence="5 6" id="KW-0472">Membrane</keyword>
<comment type="similarity">
    <text evidence="2">Belongs to the multi antimicrobial extrusion (MATE) (TC 2.A.66.1) family.</text>
</comment>
<evidence type="ECO:0000313" key="8">
    <source>
        <dbReference type="Proteomes" id="UP001211907"/>
    </source>
</evidence>
<dbReference type="NCBIfam" id="TIGR00797">
    <property type="entry name" value="matE"/>
    <property type="match status" value="1"/>
</dbReference>
<feature type="transmembrane region" description="Helical" evidence="6">
    <location>
        <begin position="68"/>
        <end position="93"/>
    </location>
</feature>
<evidence type="ECO:0000256" key="2">
    <source>
        <dbReference type="ARBA" id="ARBA00010199"/>
    </source>
</evidence>
<evidence type="ECO:0000256" key="3">
    <source>
        <dbReference type="ARBA" id="ARBA00022692"/>
    </source>
</evidence>
<protein>
    <recommendedName>
        <fullName evidence="9">MATE efflux family protein</fullName>
    </recommendedName>
</protein>
<dbReference type="Pfam" id="PF01554">
    <property type="entry name" value="MatE"/>
    <property type="match status" value="2"/>
</dbReference>
<evidence type="ECO:0008006" key="9">
    <source>
        <dbReference type="Google" id="ProtNLM"/>
    </source>
</evidence>
<evidence type="ECO:0000256" key="4">
    <source>
        <dbReference type="ARBA" id="ARBA00022989"/>
    </source>
</evidence>
<evidence type="ECO:0000313" key="7">
    <source>
        <dbReference type="EMBL" id="KAJ3111959.1"/>
    </source>
</evidence>
<dbReference type="GO" id="GO:0042910">
    <property type="term" value="F:xenobiotic transmembrane transporter activity"/>
    <property type="evidence" value="ECO:0007669"/>
    <property type="project" value="InterPro"/>
</dbReference>
<proteinExistence type="inferred from homology"/>
<feature type="transmembrane region" description="Helical" evidence="6">
    <location>
        <begin position="336"/>
        <end position="358"/>
    </location>
</feature>
<comment type="subcellular location">
    <subcellularLocation>
        <location evidence="1">Membrane</location>
        <topology evidence="1">Multi-pass membrane protein</topology>
    </subcellularLocation>
</comment>
<keyword evidence="8" id="KW-1185">Reference proteome</keyword>
<dbReference type="GO" id="GO:1990961">
    <property type="term" value="P:xenobiotic detoxification by transmembrane export across the plasma membrane"/>
    <property type="evidence" value="ECO:0007669"/>
    <property type="project" value="InterPro"/>
</dbReference>
<feature type="transmembrane region" description="Helical" evidence="6">
    <location>
        <begin position="258"/>
        <end position="287"/>
    </location>
</feature>
<evidence type="ECO:0000256" key="6">
    <source>
        <dbReference type="SAM" id="Phobius"/>
    </source>
</evidence>
<dbReference type="InterPro" id="IPR002528">
    <property type="entry name" value="MATE_fam"/>
</dbReference>
<keyword evidence="3 6" id="KW-0812">Transmembrane</keyword>
<accession>A0AAD5SY03</accession>
<evidence type="ECO:0000256" key="5">
    <source>
        <dbReference type="ARBA" id="ARBA00023136"/>
    </source>
</evidence>
<feature type="transmembrane region" description="Helical" evidence="6">
    <location>
        <begin position="155"/>
        <end position="172"/>
    </location>
</feature>
<dbReference type="InterPro" id="IPR045069">
    <property type="entry name" value="MATE_euk"/>
</dbReference>
<name>A0AAD5SY03_9FUNG</name>
<feature type="transmembrane region" description="Helical" evidence="6">
    <location>
        <begin position="209"/>
        <end position="237"/>
    </location>
</feature>
<evidence type="ECO:0000256" key="1">
    <source>
        <dbReference type="ARBA" id="ARBA00004141"/>
    </source>
</evidence>
<dbReference type="PANTHER" id="PTHR11206">
    <property type="entry name" value="MULTIDRUG RESISTANCE PROTEIN"/>
    <property type="match status" value="1"/>
</dbReference>
<dbReference type="GO" id="GO:0015297">
    <property type="term" value="F:antiporter activity"/>
    <property type="evidence" value="ECO:0007669"/>
    <property type="project" value="InterPro"/>
</dbReference>
<feature type="transmembrane region" description="Helical" evidence="6">
    <location>
        <begin position="184"/>
        <end position="203"/>
    </location>
</feature>
<dbReference type="CDD" id="cd13132">
    <property type="entry name" value="MATE_eukaryotic"/>
    <property type="match status" value="1"/>
</dbReference>
<comment type="caution">
    <text evidence="7">The sequence shown here is derived from an EMBL/GenBank/DDBJ whole genome shotgun (WGS) entry which is preliminary data.</text>
</comment>
<dbReference type="EMBL" id="JADGJH010001583">
    <property type="protein sequence ID" value="KAJ3111959.1"/>
    <property type="molecule type" value="Genomic_DNA"/>
</dbReference>
<organism evidence="7 8">
    <name type="scientific">Physocladia obscura</name>
    <dbReference type="NCBI Taxonomy" id="109957"/>
    <lineage>
        <taxon>Eukaryota</taxon>
        <taxon>Fungi</taxon>
        <taxon>Fungi incertae sedis</taxon>
        <taxon>Chytridiomycota</taxon>
        <taxon>Chytridiomycota incertae sedis</taxon>
        <taxon>Chytridiomycetes</taxon>
        <taxon>Chytridiales</taxon>
        <taxon>Chytriomycetaceae</taxon>
        <taxon>Physocladia</taxon>
    </lineage>
</organism>
<feature type="transmembrane region" description="Helical" evidence="6">
    <location>
        <begin position="411"/>
        <end position="433"/>
    </location>
</feature>
<dbReference type="AlphaFoldDB" id="A0AAD5SY03"/>
<feature type="transmembrane region" description="Helical" evidence="6">
    <location>
        <begin position="439"/>
        <end position="458"/>
    </location>
</feature>
<sequence length="482" mass="52321">MSETTPLLAATDNRIQANNANIAGPEGWRHESWVLLKTSAPVSLAYMLQNSLQTASVLIVGWMGPDELAAAAFAFMFAMVTAWCMALGSATALDTLCSQAWTGASDKREIGIHLQRALLCMSLMFVPVAALWWSAEPVLRALGQEPQLAENAALFLRWLTLGAPGYIYFEATKKFLQAQGIMDAGSYVLMIASPINVLLNYLFVWHPAFALGFIGAPIATSITYWLMLCLLVLYIVYIDGMAGWGGWNRKACTNLHSFMSLALPGIFMVSTEWWAFEIVALAAGLLGRVPLAAQSVIMTTDQVINTLPFGISIATSNRIGNLLGLALPAKRPRMSALASAGVASGVGGVLMVAMWLSREKFGYLFSDEKEVIELVSEVMPWVAMFQVADGLAASCGGSLRGMGRQHVGAAVNVFAYYVIALPLGFLFAFRMGFGLEGLWIGQCIALFLVGILELIVVFRTNWNAEIEICQERIRLGEVLPSH</sequence>
<feature type="transmembrane region" description="Helical" evidence="6">
    <location>
        <begin position="114"/>
        <end position="135"/>
    </location>
</feature>
<keyword evidence="4 6" id="KW-1133">Transmembrane helix</keyword>
<gene>
    <name evidence="7" type="ORF">HK100_002497</name>
</gene>